<gene>
    <name evidence="1" type="ORF">BdWA1_003021</name>
</gene>
<evidence type="ECO:0000313" key="1">
    <source>
        <dbReference type="EMBL" id="KAK2195345.1"/>
    </source>
</evidence>
<sequence length="348" mass="39172">MGFPDVAKIEQRGGSLYTHLMDAPTLVMALKLAMSLNSLMVSLLYLYFSECPHFDYKFVATFVGRILATLNKFTLDECANVLMAMKNPQYYHEKTQLLILAHAESVCLTCKMNLEQSLHFLVACRYLEKVPENILIAIGELVQVEPFNEDLDKDLIHEALDSCCCIHSNINVLAVARIYRECCKALESDTTIHHERNLAILNAIATYPHLEPNYTDLAVASMHKGIADATLEQQCRYLYFSSILEFNARILVQGKCNLYTTQTSPEVMKHHKTLQEEPKLAVAALAGIFSKHSIQSNIPRPLHVQMLNSTSQKMDTLDPNDVAILRNVTSELESVNFNKSIYATEPGT</sequence>
<name>A0AAD9PIK3_9APIC</name>
<accession>A0AAD9PIK3</accession>
<evidence type="ECO:0000313" key="2">
    <source>
        <dbReference type="Proteomes" id="UP001214638"/>
    </source>
</evidence>
<dbReference type="KEGG" id="bdw:94337318"/>
<dbReference type="Proteomes" id="UP001214638">
    <property type="component" value="Unassembled WGS sequence"/>
</dbReference>
<dbReference type="AlphaFoldDB" id="A0AAD9PIK3"/>
<dbReference type="RefSeq" id="XP_067802188.1">
    <property type="nucleotide sequence ID" value="XM_067948037.1"/>
</dbReference>
<proteinExistence type="predicted"/>
<dbReference type="EMBL" id="JALLKP010000004">
    <property type="protein sequence ID" value="KAK2195345.1"/>
    <property type="molecule type" value="Genomic_DNA"/>
</dbReference>
<organism evidence="1 2">
    <name type="scientific">Babesia duncani</name>
    <dbReference type="NCBI Taxonomy" id="323732"/>
    <lineage>
        <taxon>Eukaryota</taxon>
        <taxon>Sar</taxon>
        <taxon>Alveolata</taxon>
        <taxon>Apicomplexa</taxon>
        <taxon>Aconoidasida</taxon>
        <taxon>Piroplasmida</taxon>
        <taxon>Babesiidae</taxon>
        <taxon>Babesia</taxon>
    </lineage>
</organism>
<keyword evidence="2" id="KW-1185">Reference proteome</keyword>
<protein>
    <submittedName>
        <fullName evidence="1">Uncharacterized protein</fullName>
    </submittedName>
</protein>
<dbReference type="GeneID" id="94337318"/>
<comment type="caution">
    <text evidence="1">The sequence shown here is derived from an EMBL/GenBank/DDBJ whole genome shotgun (WGS) entry which is preliminary data.</text>
</comment>
<reference evidence="1" key="1">
    <citation type="journal article" date="2023" name="Nat. Microbiol.">
        <title>Babesia duncani multi-omics identifies virulence factors and drug targets.</title>
        <authorList>
            <person name="Singh P."/>
            <person name="Lonardi S."/>
            <person name="Liang Q."/>
            <person name="Vydyam P."/>
            <person name="Khabirova E."/>
            <person name="Fang T."/>
            <person name="Gihaz S."/>
            <person name="Thekkiniath J."/>
            <person name="Munshi M."/>
            <person name="Abel S."/>
            <person name="Ciampossin L."/>
            <person name="Batugedara G."/>
            <person name="Gupta M."/>
            <person name="Lu X.M."/>
            <person name="Lenz T."/>
            <person name="Chakravarty S."/>
            <person name="Cornillot E."/>
            <person name="Hu Y."/>
            <person name="Ma W."/>
            <person name="Gonzalez L.M."/>
            <person name="Sanchez S."/>
            <person name="Estrada K."/>
            <person name="Sanchez-Flores A."/>
            <person name="Montero E."/>
            <person name="Harb O.S."/>
            <person name="Le Roch K.G."/>
            <person name="Mamoun C.B."/>
        </authorList>
    </citation>
    <scope>NUCLEOTIDE SEQUENCE</scope>
    <source>
        <strain evidence="1">WA1</strain>
    </source>
</reference>